<dbReference type="Pfam" id="PF11706">
    <property type="entry name" value="zf-CGNR"/>
    <property type="match status" value="1"/>
</dbReference>
<gene>
    <name evidence="3" type="ORF">GCM10018785_68260</name>
</gene>
<proteinExistence type="predicted"/>
<dbReference type="InterPro" id="IPR010852">
    <property type="entry name" value="ABATE"/>
</dbReference>
<organism evidence="3 4">
    <name type="scientific">Streptomyces longispororuber</name>
    <dbReference type="NCBI Taxonomy" id="68230"/>
    <lineage>
        <taxon>Bacteria</taxon>
        <taxon>Bacillati</taxon>
        <taxon>Actinomycetota</taxon>
        <taxon>Actinomycetes</taxon>
        <taxon>Kitasatosporales</taxon>
        <taxon>Streptomycetaceae</taxon>
        <taxon>Streptomyces</taxon>
    </lineage>
</organism>
<feature type="compositionally biased region" description="Basic and acidic residues" evidence="1">
    <location>
        <begin position="197"/>
        <end position="219"/>
    </location>
</feature>
<comment type="caution">
    <text evidence="3">The sequence shown here is derived from an EMBL/GenBank/DDBJ whole genome shotgun (WGS) entry which is preliminary data.</text>
</comment>
<feature type="region of interest" description="Disordered" evidence="1">
    <location>
        <begin position="188"/>
        <end position="251"/>
    </location>
</feature>
<evidence type="ECO:0000313" key="4">
    <source>
        <dbReference type="Proteomes" id="UP000608024"/>
    </source>
</evidence>
<evidence type="ECO:0000259" key="2">
    <source>
        <dbReference type="Pfam" id="PF11706"/>
    </source>
</evidence>
<dbReference type="EMBL" id="BNBT01000181">
    <property type="protein sequence ID" value="GHE92370.1"/>
    <property type="molecule type" value="Genomic_DNA"/>
</dbReference>
<reference evidence="3" key="1">
    <citation type="journal article" date="2014" name="Int. J. Syst. Evol. Microbiol.">
        <title>Complete genome sequence of Corynebacterium casei LMG S-19264T (=DSM 44701T), isolated from a smear-ripened cheese.</title>
        <authorList>
            <consortium name="US DOE Joint Genome Institute (JGI-PGF)"/>
            <person name="Walter F."/>
            <person name="Albersmeier A."/>
            <person name="Kalinowski J."/>
            <person name="Ruckert C."/>
        </authorList>
    </citation>
    <scope>NUCLEOTIDE SEQUENCE</scope>
    <source>
        <strain evidence="3">JCM 4784</strain>
    </source>
</reference>
<dbReference type="AlphaFoldDB" id="A0A919A8Z3"/>
<dbReference type="SUPFAM" id="SSF160904">
    <property type="entry name" value="Jann2411-like"/>
    <property type="match status" value="1"/>
</dbReference>
<dbReference type="Pfam" id="PF07336">
    <property type="entry name" value="ABATE"/>
    <property type="match status" value="1"/>
</dbReference>
<dbReference type="InterPro" id="IPR023286">
    <property type="entry name" value="ABATE_dom_sf"/>
</dbReference>
<dbReference type="Proteomes" id="UP000608024">
    <property type="component" value="Unassembled WGS sequence"/>
</dbReference>
<keyword evidence="4" id="KW-1185">Reference proteome</keyword>
<name>A0A919A8Z3_9ACTN</name>
<dbReference type="InterPro" id="IPR021005">
    <property type="entry name" value="Znf_CGNR"/>
</dbReference>
<protein>
    <recommendedName>
        <fullName evidence="2">Zinc finger CGNR domain-containing protein</fullName>
    </recommendedName>
</protein>
<reference evidence="3" key="2">
    <citation type="submission" date="2020-09" db="EMBL/GenBank/DDBJ databases">
        <authorList>
            <person name="Sun Q."/>
            <person name="Ohkuma M."/>
        </authorList>
    </citation>
    <scope>NUCLEOTIDE SEQUENCE</scope>
    <source>
        <strain evidence="3">JCM 4784</strain>
    </source>
</reference>
<dbReference type="PANTHER" id="PTHR35525">
    <property type="entry name" value="BLL6575 PROTEIN"/>
    <property type="match status" value="1"/>
</dbReference>
<evidence type="ECO:0000256" key="1">
    <source>
        <dbReference type="SAM" id="MobiDB-lite"/>
    </source>
</evidence>
<sequence length="251" mass="27102">MLITHDTRCALDAVVDLVNSAPDDESDGSAEGLGDVEALREFVRSHAISDVGVLTERDLAGVRHIRRRFAEVFAATEPHVAAALLNELVAAAGTTPRLTDHDGYDWHVHYFAPGASVADHLAADCGMALAFFVVAGEQERLRRCEAPDCRRAFIDLSRNRSRRYCDSRTCGNRLHVAAYRARRREAAELEQEGVQDGARDAAHDGVRGRTQDAAHDGARDAAQGAAPDAAGTAARGPEALEQGLEQEKVVQ</sequence>
<accession>A0A919A8Z3</accession>
<dbReference type="Gene3D" id="1.10.3300.10">
    <property type="entry name" value="Jann2411-like domain"/>
    <property type="match status" value="1"/>
</dbReference>
<dbReference type="PANTHER" id="PTHR35525:SF3">
    <property type="entry name" value="BLL6575 PROTEIN"/>
    <property type="match status" value="1"/>
</dbReference>
<feature type="domain" description="Zinc finger CGNR" evidence="2">
    <location>
        <begin position="140"/>
        <end position="183"/>
    </location>
</feature>
<feature type="compositionally biased region" description="Low complexity" evidence="1">
    <location>
        <begin position="220"/>
        <end position="237"/>
    </location>
</feature>
<evidence type="ECO:0000313" key="3">
    <source>
        <dbReference type="EMBL" id="GHE92370.1"/>
    </source>
</evidence>